<dbReference type="Proteomes" id="UP000236569">
    <property type="component" value="Unassembled WGS sequence"/>
</dbReference>
<dbReference type="InterPro" id="IPR011055">
    <property type="entry name" value="Dup_hybrid_motif"/>
</dbReference>
<dbReference type="SUPFAM" id="SSF54106">
    <property type="entry name" value="LysM domain"/>
    <property type="match status" value="1"/>
</dbReference>
<feature type="signal peptide" evidence="2">
    <location>
        <begin position="1"/>
        <end position="39"/>
    </location>
</feature>
<dbReference type="RefSeq" id="WP_103129973.1">
    <property type="nucleotide sequence ID" value="NZ_BFAG01000009.1"/>
</dbReference>
<dbReference type="PANTHER" id="PTHR21666">
    <property type="entry name" value="PEPTIDASE-RELATED"/>
    <property type="match status" value="1"/>
</dbReference>
<dbReference type="Pfam" id="PF01551">
    <property type="entry name" value="Peptidase_M23"/>
    <property type="match status" value="1"/>
</dbReference>
<evidence type="ECO:0000259" key="3">
    <source>
        <dbReference type="PROSITE" id="PS51782"/>
    </source>
</evidence>
<accession>A0A2I9CX25</accession>
<dbReference type="CDD" id="cd12797">
    <property type="entry name" value="M23_peptidase"/>
    <property type="match status" value="1"/>
</dbReference>
<evidence type="ECO:0000256" key="2">
    <source>
        <dbReference type="SAM" id="SignalP"/>
    </source>
</evidence>
<proteinExistence type="predicted"/>
<dbReference type="PROSITE" id="PS51782">
    <property type="entry name" value="LYSM"/>
    <property type="match status" value="1"/>
</dbReference>
<feature type="domain" description="LysM" evidence="3">
    <location>
        <begin position="134"/>
        <end position="179"/>
    </location>
</feature>
<sequence>MPEFPPRPPRGHAPLPWRPLSPRLALTLALAALAPLAAARPASPEGVADLLGVPTPADLLRTALPTVHLTHVAEPPSILVVTPQPPASVAARYGVPPAAVAALPRPAGEQARLLRVRLPAPAPAHPPALPASIVTHTVRPGETLASIAADAGLSLVELLSANLDRSSLDDLEAGETLHIPTAERGLLVRIKPGQTALTLIAGYGADLARTACANDVLPTALGVGDYLLLPGVRADGLYTRLVEHREAREEAERRAEMQARYDRYLAQQKERERARLQERYAMQEKYEAYLAWRDSPGRQRLIEAYERQAQYEAAQAALREREQARQPLSVQPAGVNVSTRLTWPVQNARVTSRFGEADIDYHKQVFHGGVDLAAPAGTPVYAAADGTVTESGYGAYGMNVYTAQGDSTLVYGHLSRTAVTAGQTVRRGDLLGEVGCTGICTGPHLHFEVRLDGRAVDPLALLP</sequence>
<dbReference type="SMART" id="SM00257">
    <property type="entry name" value="LysM"/>
    <property type="match status" value="1"/>
</dbReference>
<dbReference type="CDD" id="cd00118">
    <property type="entry name" value="LysM"/>
    <property type="match status" value="1"/>
</dbReference>
<dbReference type="Gene3D" id="2.70.70.10">
    <property type="entry name" value="Glucose Permease (Domain IIA)"/>
    <property type="match status" value="1"/>
</dbReference>
<evidence type="ECO:0000313" key="5">
    <source>
        <dbReference type="Proteomes" id="UP000236569"/>
    </source>
</evidence>
<dbReference type="Pfam" id="PF01476">
    <property type="entry name" value="LysM"/>
    <property type="match status" value="1"/>
</dbReference>
<dbReference type="GO" id="GO:0004222">
    <property type="term" value="F:metalloendopeptidase activity"/>
    <property type="evidence" value="ECO:0007669"/>
    <property type="project" value="TreeGrafter"/>
</dbReference>
<dbReference type="Gene3D" id="3.10.350.10">
    <property type="entry name" value="LysM domain"/>
    <property type="match status" value="1"/>
</dbReference>
<dbReference type="AlphaFoldDB" id="A0A2I9CX25"/>
<organism evidence="4 5">
    <name type="scientific">Deinococcus aerius</name>
    <dbReference type="NCBI Taxonomy" id="200253"/>
    <lineage>
        <taxon>Bacteria</taxon>
        <taxon>Thermotogati</taxon>
        <taxon>Deinococcota</taxon>
        <taxon>Deinococci</taxon>
        <taxon>Deinococcales</taxon>
        <taxon>Deinococcaceae</taxon>
        <taxon>Deinococcus</taxon>
    </lineage>
</organism>
<dbReference type="PANTHER" id="PTHR21666:SF270">
    <property type="entry name" value="MUREIN HYDROLASE ACTIVATOR ENVC"/>
    <property type="match status" value="1"/>
</dbReference>
<dbReference type="SUPFAM" id="SSF51261">
    <property type="entry name" value="Duplicated hybrid motif"/>
    <property type="match status" value="1"/>
</dbReference>
<feature type="coiled-coil region" evidence="1">
    <location>
        <begin position="234"/>
        <end position="286"/>
    </location>
</feature>
<dbReference type="OrthoDB" id="9809488at2"/>
<feature type="chain" id="PRO_5014435355" evidence="2">
    <location>
        <begin position="40"/>
        <end position="463"/>
    </location>
</feature>
<reference evidence="5" key="1">
    <citation type="submission" date="2018-01" db="EMBL/GenBank/DDBJ databases">
        <title>Draft Genome Sequence of the Radioresistant Bacterium Deinococcus aerius TR0125, Isolated from the Higher Atmosphere above Japan.</title>
        <authorList>
            <person name="Satoh K."/>
            <person name="Arai H."/>
            <person name="Sanzen T."/>
            <person name="Kawaguchi Y."/>
            <person name="Hayashi H."/>
            <person name="Yokobori S."/>
            <person name="Yamagishi A."/>
            <person name="Oono Y."/>
            <person name="Narumi I."/>
        </authorList>
    </citation>
    <scope>NUCLEOTIDE SEQUENCE [LARGE SCALE GENOMIC DNA]</scope>
    <source>
        <strain evidence="5">TR0125</strain>
    </source>
</reference>
<comment type="caution">
    <text evidence="4">The sequence shown here is derived from an EMBL/GenBank/DDBJ whole genome shotgun (WGS) entry which is preliminary data.</text>
</comment>
<dbReference type="InterPro" id="IPR036779">
    <property type="entry name" value="LysM_dom_sf"/>
</dbReference>
<evidence type="ECO:0000256" key="1">
    <source>
        <dbReference type="SAM" id="Coils"/>
    </source>
</evidence>
<keyword evidence="1" id="KW-0175">Coiled coil</keyword>
<evidence type="ECO:0000313" key="4">
    <source>
        <dbReference type="EMBL" id="GBF06619.1"/>
    </source>
</evidence>
<protein>
    <submittedName>
        <fullName evidence="4">Peptidase M23B</fullName>
    </submittedName>
</protein>
<dbReference type="InterPro" id="IPR016047">
    <property type="entry name" value="M23ase_b-sheet_dom"/>
</dbReference>
<keyword evidence="2" id="KW-0732">Signal</keyword>
<gene>
    <name evidence="4" type="ORF">DAERI_090205</name>
</gene>
<keyword evidence="5" id="KW-1185">Reference proteome</keyword>
<dbReference type="EMBL" id="BFAG01000009">
    <property type="protein sequence ID" value="GBF06619.1"/>
    <property type="molecule type" value="Genomic_DNA"/>
</dbReference>
<dbReference type="InterPro" id="IPR050570">
    <property type="entry name" value="Cell_wall_metabolism_enzyme"/>
</dbReference>
<dbReference type="InterPro" id="IPR018392">
    <property type="entry name" value="LysM"/>
</dbReference>
<name>A0A2I9CX25_9DEIO</name>